<dbReference type="Pfam" id="PF00201">
    <property type="entry name" value="UDPGT"/>
    <property type="match status" value="1"/>
</dbReference>
<evidence type="ECO:0000256" key="2">
    <source>
        <dbReference type="ARBA" id="ARBA00022679"/>
    </source>
</evidence>
<protein>
    <submittedName>
        <fullName evidence="3">UDP-glucosyl transferase</fullName>
    </submittedName>
</protein>
<sequence length="559" mass="63256">MNSSEVHPSRKILLVVTTGGFTHAGPVLEVGRTLAARGHTIEFATLEGQENWVRNEEYEFVTKVHLLGAGPTEDQLEAHYRRSQKWDVSKGLGASMESKYLFDSFWPQTYHGLKGIMDDPATRPDMMIADFFVDAVKDIHVEYQLPIAVVWPNMPFLMMPCSYIPGQPGFQLEGTLTSETASMWLRIKNELVVLTGLRAILKWVNWTKQMRRDNAVYYPTHRPQKPDYLILVNSFFGLEIPRDLPPTCAPIGPLLSPTYPPLDTSCEEFLGRHRSVLYIGLGTHIILPNKDAIKIINGVMRLMQEGLIDGVIWAIGKKSRQDLDGNQTFQIKTNSSATKLSELLANKHPDWLLPFFAPQRAILDHESTKLYFTHGGGSSANEALYHGKPLIAMGFFFDQIANTTRLVAAGVAESLNKFRFTSDELYAKAKQILQSDKNNHKSYLRNVLRMKRIAHIAAHRRNHAADLVEELMYDNELRFSPGDQNGGGRELRPMHLQTADMRMPAYKAKNWDLYAVCVLGTSVLMGSTWFAGRLLWTFRAPLVEQVQLMVGEGLRRVFK</sequence>
<dbReference type="EMBL" id="MVGC01000145">
    <property type="protein sequence ID" value="RJE22910.1"/>
    <property type="molecule type" value="Genomic_DNA"/>
</dbReference>
<gene>
    <name evidence="3" type="ORF">PHISCL_04758</name>
</gene>
<dbReference type="STRING" id="2070753.A0A3A2ZK20"/>
<dbReference type="SUPFAM" id="SSF53756">
    <property type="entry name" value="UDP-Glycosyltransferase/glycogen phosphorylase"/>
    <property type="match status" value="1"/>
</dbReference>
<dbReference type="GO" id="GO:0008194">
    <property type="term" value="F:UDP-glycosyltransferase activity"/>
    <property type="evidence" value="ECO:0007669"/>
    <property type="project" value="InterPro"/>
</dbReference>
<keyword evidence="2 3" id="KW-0808">Transferase</keyword>
<dbReference type="Proteomes" id="UP000266188">
    <property type="component" value="Unassembled WGS sequence"/>
</dbReference>
<name>A0A3A2ZK20_9EURO</name>
<reference evidence="4" key="1">
    <citation type="submission" date="2017-02" db="EMBL/GenBank/DDBJ databases">
        <authorList>
            <person name="Tafer H."/>
            <person name="Lopandic K."/>
        </authorList>
    </citation>
    <scope>NUCLEOTIDE SEQUENCE [LARGE SCALE GENOMIC DNA]</scope>
    <source>
        <strain evidence="4">CBS 366.77</strain>
    </source>
</reference>
<dbReference type="InterPro" id="IPR050271">
    <property type="entry name" value="UDP-glycosyltransferase"/>
</dbReference>
<keyword evidence="4" id="KW-1185">Reference proteome</keyword>
<organism evidence="3 4">
    <name type="scientific">Aspergillus sclerotialis</name>
    <dbReference type="NCBI Taxonomy" id="2070753"/>
    <lineage>
        <taxon>Eukaryota</taxon>
        <taxon>Fungi</taxon>
        <taxon>Dikarya</taxon>
        <taxon>Ascomycota</taxon>
        <taxon>Pezizomycotina</taxon>
        <taxon>Eurotiomycetes</taxon>
        <taxon>Eurotiomycetidae</taxon>
        <taxon>Eurotiales</taxon>
        <taxon>Aspergillaceae</taxon>
        <taxon>Aspergillus</taxon>
        <taxon>Aspergillus subgen. Polypaecilum</taxon>
    </lineage>
</organism>
<dbReference type="AlphaFoldDB" id="A0A3A2ZK20"/>
<proteinExistence type="predicted"/>
<evidence type="ECO:0000313" key="4">
    <source>
        <dbReference type="Proteomes" id="UP000266188"/>
    </source>
</evidence>
<dbReference type="CDD" id="cd03784">
    <property type="entry name" value="GT1_Gtf-like"/>
    <property type="match status" value="1"/>
</dbReference>
<dbReference type="PANTHER" id="PTHR48043">
    <property type="entry name" value="EG:EG0003.4 PROTEIN-RELATED"/>
    <property type="match status" value="1"/>
</dbReference>
<dbReference type="Gene3D" id="3.40.50.2000">
    <property type="entry name" value="Glycogen Phosphorylase B"/>
    <property type="match status" value="2"/>
</dbReference>
<evidence type="ECO:0000256" key="1">
    <source>
        <dbReference type="ARBA" id="ARBA00022676"/>
    </source>
</evidence>
<dbReference type="InterPro" id="IPR002213">
    <property type="entry name" value="UDP_glucos_trans"/>
</dbReference>
<evidence type="ECO:0000313" key="3">
    <source>
        <dbReference type="EMBL" id="RJE22910.1"/>
    </source>
</evidence>
<keyword evidence="1" id="KW-0328">Glycosyltransferase</keyword>
<dbReference type="OrthoDB" id="5835829at2759"/>
<accession>A0A3A2ZK20</accession>
<comment type="caution">
    <text evidence="3">The sequence shown here is derived from an EMBL/GenBank/DDBJ whole genome shotgun (WGS) entry which is preliminary data.</text>
</comment>
<dbReference type="PANTHER" id="PTHR48043:SF145">
    <property type="entry name" value="FI06409P-RELATED"/>
    <property type="match status" value="1"/>
</dbReference>